<dbReference type="InterPro" id="IPR014025">
    <property type="entry name" value="Glutaredoxin_subgr"/>
</dbReference>
<dbReference type="GO" id="GO:0005737">
    <property type="term" value="C:cytoplasm"/>
    <property type="evidence" value="ECO:0007669"/>
    <property type="project" value="TreeGrafter"/>
</dbReference>
<dbReference type="Proteomes" id="UP001314263">
    <property type="component" value="Unassembled WGS sequence"/>
</dbReference>
<evidence type="ECO:0000313" key="7">
    <source>
        <dbReference type="EMBL" id="CAK0746493.1"/>
    </source>
</evidence>
<dbReference type="EMBL" id="CAUYUE010000002">
    <property type="protein sequence ID" value="CAK0746493.1"/>
    <property type="molecule type" value="Genomic_DNA"/>
</dbReference>
<accession>A0AAV1HWX9</accession>
<evidence type="ECO:0000256" key="5">
    <source>
        <dbReference type="ARBA" id="ARBA00023284"/>
    </source>
</evidence>
<dbReference type="InterPro" id="IPR002109">
    <property type="entry name" value="Glutaredoxin"/>
</dbReference>
<gene>
    <name evidence="7" type="ORF">CVIRNUC_001697</name>
</gene>
<keyword evidence="5" id="KW-0676">Redox-active center</keyword>
<keyword evidence="3" id="KW-0249">Electron transport</keyword>
<evidence type="ECO:0000256" key="2">
    <source>
        <dbReference type="ARBA" id="ARBA00022448"/>
    </source>
</evidence>
<evidence type="ECO:0000256" key="3">
    <source>
        <dbReference type="ARBA" id="ARBA00022982"/>
    </source>
</evidence>
<keyword evidence="8" id="KW-1185">Reference proteome</keyword>
<evidence type="ECO:0000259" key="6">
    <source>
        <dbReference type="Pfam" id="PF00462"/>
    </source>
</evidence>
<dbReference type="InterPro" id="IPR011767">
    <property type="entry name" value="GLR_AS"/>
</dbReference>
<organism evidence="7 8">
    <name type="scientific">Coccomyxa viridis</name>
    <dbReference type="NCBI Taxonomy" id="1274662"/>
    <lineage>
        <taxon>Eukaryota</taxon>
        <taxon>Viridiplantae</taxon>
        <taxon>Chlorophyta</taxon>
        <taxon>core chlorophytes</taxon>
        <taxon>Trebouxiophyceae</taxon>
        <taxon>Trebouxiophyceae incertae sedis</taxon>
        <taxon>Coccomyxaceae</taxon>
        <taxon>Coccomyxa</taxon>
    </lineage>
</organism>
<evidence type="ECO:0000256" key="1">
    <source>
        <dbReference type="ARBA" id="ARBA00007190"/>
    </source>
</evidence>
<feature type="domain" description="Glutaredoxin" evidence="6">
    <location>
        <begin position="45"/>
        <end position="106"/>
    </location>
</feature>
<dbReference type="InterPro" id="IPR011899">
    <property type="entry name" value="Glutaredoxin_euk/vir"/>
</dbReference>
<dbReference type="CDD" id="cd03419">
    <property type="entry name" value="GRX_GRXh_1_2_like"/>
    <property type="match status" value="1"/>
</dbReference>
<dbReference type="InterPro" id="IPR036249">
    <property type="entry name" value="Thioredoxin-like_sf"/>
</dbReference>
<dbReference type="PROSITE" id="PS00195">
    <property type="entry name" value="GLUTAREDOXIN_1"/>
    <property type="match status" value="1"/>
</dbReference>
<dbReference type="SUPFAM" id="SSF52833">
    <property type="entry name" value="Thioredoxin-like"/>
    <property type="match status" value="1"/>
</dbReference>
<dbReference type="PANTHER" id="PTHR45694">
    <property type="entry name" value="GLUTAREDOXIN 2"/>
    <property type="match status" value="1"/>
</dbReference>
<dbReference type="PANTHER" id="PTHR45694:SF18">
    <property type="entry name" value="GLUTAREDOXIN-1-RELATED"/>
    <property type="match status" value="1"/>
</dbReference>
<dbReference type="PROSITE" id="PS51354">
    <property type="entry name" value="GLUTAREDOXIN_2"/>
    <property type="match status" value="1"/>
</dbReference>
<dbReference type="FunFam" id="3.40.30.10:FF:000093">
    <property type="entry name" value="Glutaredoxin 2"/>
    <property type="match status" value="1"/>
</dbReference>
<reference evidence="7 8" key="1">
    <citation type="submission" date="2023-10" db="EMBL/GenBank/DDBJ databases">
        <authorList>
            <person name="Maclean D."/>
            <person name="Macfadyen A."/>
        </authorList>
    </citation>
    <scope>NUCLEOTIDE SEQUENCE [LARGE SCALE GENOMIC DNA]</scope>
</reference>
<dbReference type="GO" id="GO:0034599">
    <property type="term" value="P:cellular response to oxidative stress"/>
    <property type="evidence" value="ECO:0007669"/>
    <property type="project" value="TreeGrafter"/>
</dbReference>
<sequence length="134" mass="14978">MPTQTYHASPLFIWPSSRVPVARMSTGVRASLVDKVKEMAQKYKVVVFAKSYCPYCMQVRELFNDLQVDAQVFNLDELDGDEVQDALMDITGSRTVPQVFVGSHYIGGCDDTMAKYKSSQLKKLFQEAGVSANL</sequence>
<comment type="similarity">
    <text evidence="1">Belongs to the glutaredoxin family. CPYC subfamily.</text>
</comment>
<evidence type="ECO:0000313" key="8">
    <source>
        <dbReference type="Proteomes" id="UP001314263"/>
    </source>
</evidence>
<name>A0AAV1HWX9_9CHLO</name>
<dbReference type="Pfam" id="PF00462">
    <property type="entry name" value="Glutaredoxin"/>
    <property type="match status" value="1"/>
</dbReference>
<comment type="caution">
    <text evidence="7">The sequence shown here is derived from an EMBL/GenBank/DDBJ whole genome shotgun (WGS) entry which is preliminary data.</text>
</comment>
<keyword evidence="4" id="KW-1015">Disulfide bond</keyword>
<keyword evidence="2" id="KW-0813">Transport</keyword>
<dbReference type="Gene3D" id="3.40.30.10">
    <property type="entry name" value="Glutaredoxin"/>
    <property type="match status" value="1"/>
</dbReference>
<proteinExistence type="inferred from homology"/>
<dbReference type="NCBIfam" id="TIGR02180">
    <property type="entry name" value="GRX_euk"/>
    <property type="match status" value="1"/>
</dbReference>
<dbReference type="PRINTS" id="PR00160">
    <property type="entry name" value="GLUTAREDOXIN"/>
</dbReference>
<dbReference type="AlphaFoldDB" id="A0AAV1HWX9"/>
<evidence type="ECO:0000256" key="4">
    <source>
        <dbReference type="ARBA" id="ARBA00023157"/>
    </source>
</evidence>
<protein>
    <recommendedName>
        <fullName evidence="6">Glutaredoxin domain-containing protein</fullName>
    </recommendedName>
</protein>
<dbReference type="GO" id="GO:0015038">
    <property type="term" value="F:glutathione disulfide oxidoreductase activity"/>
    <property type="evidence" value="ECO:0007669"/>
    <property type="project" value="TreeGrafter"/>
</dbReference>